<gene>
    <name evidence="1" type="ORF">LU297_00075</name>
</gene>
<sequence length="101" mass="11206">MKFLINISTDSELIGYEAIALAFTLASFDHQVQLHFDGGSHHLLTDDTSRLYGMVQSLALYDLPPAWHGFTPEVLATFDTKILAVFGEKTADDTVETVLNF</sequence>
<evidence type="ECO:0000313" key="1">
    <source>
        <dbReference type="EMBL" id="UXZ04892.1"/>
    </source>
</evidence>
<evidence type="ECO:0000313" key="2">
    <source>
        <dbReference type="Proteomes" id="UP001063782"/>
    </source>
</evidence>
<dbReference type="EMBL" id="CP089977">
    <property type="protein sequence ID" value="UXZ04892.1"/>
    <property type="molecule type" value="Genomic_DNA"/>
</dbReference>
<dbReference type="Proteomes" id="UP001063782">
    <property type="component" value="Chromosome"/>
</dbReference>
<dbReference type="RefSeq" id="WP_263076393.1">
    <property type="nucleotide sequence ID" value="NZ_CP089977.1"/>
</dbReference>
<evidence type="ECO:0008006" key="3">
    <source>
        <dbReference type="Google" id="ProtNLM"/>
    </source>
</evidence>
<accession>A0ABY6F4I0</accession>
<organism evidence="1 2">
    <name type="scientific">Moraxella nasicaprae</name>
    <dbReference type="NCBI Taxonomy" id="2904122"/>
    <lineage>
        <taxon>Bacteria</taxon>
        <taxon>Pseudomonadati</taxon>
        <taxon>Pseudomonadota</taxon>
        <taxon>Gammaproteobacteria</taxon>
        <taxon>Moraxellales</taxon>
        <taxon>Moraxellaceae</taxon>
        <taxon>Moraxella</taxon>
    </lineage>
</organism>
<name>A0ABY6F4I0_9GAMM</name>
<keyword evidence="2" id="KW-1185">Reference proteome</keyword>
<protein>
    <recommendedName>
        <fullName evidence="3">DsrE family protein</fullName>
    </recommendedName>
</protein>
<reference evidence="1" key="1">
    <citation type="submission" date="2021-12" db="EMBL/GenBank/DDBJ databases">
        <title>taxonomy of Moraxella sp. ZY201224.</title>
        <authorList>
            <person name="Li F."/>
        </authorList>
    </citation>
    <scope>NUCLEOTIDE SEQUENCE</scope>
    <source>
        <strain evidence="1">ZY201224</strain>
    </source>
</reference>
<proteinExistence type="predicted"/>